<evidence type="ECO:0000256" key="3">
    <source>
        <dbReference type="ARBA" id="ARBA00023082"/>
    </source>
</evidence>
<reference evidence="7 8" key="1">
    <citation type="submission" date="2017-07" db="EMBL/GenBank/DDBJ databases">
        <title>Phenotypical and genomic characterization of a clinical isolate of Shewanella bicestrii sp. nov. producing an extended-spectrum beta-lactamase and a new oxacillinase variant.</title>
        <authorList>
            <person name="Jousset A.B."/>
            <person name="Bonnin R.A."/>
            <person name="Girlich D."/>
            <person name="Dabos L."/>
            <person name="Potron A."/>
            <person name="Dortet L."/>
            <person name="Glaser P."/>
            <person name="Naas T."/>
        </authorList>
    </citation>
    <scope>NUCLEOTIDE SEQUENCE [LARGE SCALE GENOMIC DNA]</scope>
    <source>
        <strain evidence="7 8">JAB-1</strain>
    </source>
</reference>
<dbReference type="KEGG" id="sbj:CF168_16950"/>
<proteinExistence type="inferred from homology"/>
<dbReference type="CDD" id="cd06171">
    <property type="entry name" value="Sigma70_r4"/>
    <property type="match status" value="1"/>
</dbReference>
<dbReference type="Proteomes" id="UP000198367">
    <property type="component" value="Chromosome"/>
</dbReference>
<dbReference type="GO" id="GO:0016987">
    <property type="term" value="F:sigma factor activity"/>
    <property type="evidence" value="ECO:0007669"/>
    <property type="project" value="UniProtKB-KW"/>
</dbReference>
<protein>
    <submittedName>
        <fullName evidence="7">RNA polymerase subunit sigma-24</fullName>
    </submittedName>
</protein>
<dbReference type="InterPro" id="IPR013249">
    <property type="entry name" value="RNA_pol_sigma70_r4_t2"/>
</dbReference>
<accession>A0A220UQJ5</accession>
<dbReference type="PANTHER" id="PTHR43133:SF46">
    <property type="entry name" value="RNA POLYMERASE SIGMA-70 FACTOR ECF SUBFAMILY"/>
    <property type="match status" value="1"/>
</dbReference>
<keyword evidence="4" id="KW-0804">Transcription</keyword>
<dbReference type="EMBL" id="CP022358">
    <property type="protein sequence ID" value="ASK70405.1"/>
    <property type="molecule type" value="Genomic_DNA"/>
</dbReference>
<evidence type="ECO:0000313" key="8">
    <source>
        <dbReference type="Proteomes" id="UP000198367"/>
    </source>
</evidence>
<keyword evidence="2" id="KW-0805">Transcription regulation</keyword>
<name>A0A220UQJ5_9GAMM</name>
<dbReference type="Gene3D" id="1.10.1740.10">
    <property type="match status" value="1"/>
</dbReference>
<evidence type="ECO:0000256" key="1">
    <source>
        <dbReference type="ARBA" id="ARBA00010641"/>
    </source>
</evidence>
<evidence type="ECO:0000313" key="7">
    <source>
        <dbReference type="EMBL" id="ASK70405.1"/>
    </source>
</evidence>
<feature type="domain" description="RNA polymerase sigma-70 region 2" evidence="5">
    <location>
        <begin position="32"/>
        <end position="98"/>
    </location>
</feature>
<dbReference type="GO" id="GO:0003677">
    <property type="term" value="F:DNA binding"/>
    <property type="evidence" value="ECO:0007669"/>
    <property type="project" value="InterPro"/>
</dbReference>
<gene>
    <name evidence="7" type="ORF">CF168_16950</name>
</gene>
<comment type="similarity">
    <text evidence="1">Belongs to the sigma-70 factor family. ECF subfamily.</text>
</comment>
<dbReference type="AlphaFoldDB" id="A0A220UQJ5"/>
<dbReference type="PANTHER" id="PTHR43133">
    <property type="entry name" value="RNA POLYMERASE ECF-TYPE SIGMA FACTO"/>
    <property type="match status" value="1"/>
</dbReference>
<sequence length="177" mass="20358">MTAGRLPLNDAMSEFDLITLASQGNRAAFKQLYLHHHPRVYALSLRLSGQASQAEEITQECFILVWQKLPQFRGESQFSTWLHSICVNQALSFIRKQKSFWARFIPMESDEEHSSADEHYQGLDKLILKLPERARIVFVLCAIEGYQHEEIAQLLGIAVGTSKTQYHRAKQLLQEML</sequence>
<evidence type="ECO:0000259" key="5">
    <source>
        <dbReference type="Pfam" id="PF04542"/>
    </source>
</evidence>
<dbReference type="InterPro" id="IPR007627">
    <property type="entry name" value="RNA_pol_sigma70_r2"/>
</dbReference>
<feature type="domain" description="RNA polymerase sigma factor 70 region 4 type 2" evidence="6">
    <location>
        <begin position="123"/>
        <end position="173"/>
    </location>
</feature>
<dbReference type="GO" id="GO:0006352">
    <property type="term" value="P:DNA-templated transcription initiation"/>
    <property type="evidence" value="ECO:0007669"/>
    <property type="project" value="InterPro"/>
</dbReference>
<dbReference type="SUPFAM" id="SSF88946">
    <property type="entry name" value="Sigma2 domain of RNA polymerase sigma factors"/>
    <property type="match status" value="1"/>
</dbReference>
<dbReference type="Gene3D" id="1.10.10.10">
    <property type="entry name" value="Winged helix-like DNA-binding domain superfamily/Winged helix DNA-binding domain"/>
    <property type="match status" value="1"/>
</dbReference>
<evidence type="ECO:0000256" key="2">
    <source>
        <dbReference type="ARBA" id="ARBA00023015"/>
    </source>
</evidence>
<dbReference type="RefSeq" id="WP_089068429.1">
    <property type="nucleotide sequence ID" value="NZ_CP022358.1"/>
</dbReference>
<dbReference type="Pfam" id="PF08281">
    <property type="entry name" value="Sigma70_r4_2"/>
    <property type="match status" value="1"/>
</dbReference>
<evidence type="ECO:0000256" key="4">
    <source>
        <dbReference type="ARBA" id="ARBA00023163"/>
    </source>
</evidence>
<dbReference type="NCBIfam" id="TIGR02937">
    <property type="entry name" value="sigma70-ECF"/>
    <property type="match status" value="1"/>
</dbReference>
<evidence type="ECO:0000259" key="6">
    <source>
        <dbReference type="Pfam" id="PF08281"/>
    </source>
</evidence>
<dbReference type="Pfam" id="PF04542">
    <property type="entry name" value="Sigma70_r2"/>
    <property type="match status" value="1"/>
</dbReference>
<organism evidence="7 8">
    <name type="scientific">Shewanella bicestrii</name>
    <dbReference type="NCBI Taxonomy" id="2018305"/>
    <lineage>
        <taxon>Bacteria</taxon>
        <taxon>Pseudomonadati</taxon>
        <taxon>Pseudomonadota</taxon>
        <taxon>Gammaproteobacteria</taxon>
        <taxon>Alteromonadales</taxon>
        <taxon>Shewanellaceae</taxon>
        <taxon>Shewanella</taxon>
    </lineage>
</organism>
<keyword evidence="3" id="KW-0731">Sigma factor</keyword>
<keyword evidence="8" id="KW-1185">Reference proteome</keyword>
<dbReference type="InterPro" id="IPR036388">
    <property type="entry name" value="WH-like_DNA-bd_sf"/>
</dbReference>
<dbReference type="InterPro" id="IPR013324">
    <property type="entry name" value="RNA_pol_sigma_r3/r4-like"/>
</dbReference>
<dbReference type="SUPFAM" id="SSF88659">
    <property type="entry name" value="Sigma3 and sigma4 domains of RNA polymerase sigma factors"/>
    <property type="match status" value="1"/>
</dbReference>
<dbReference type="InterPro" id="IPR014284">
    <property type="entry name" value="RNA_pol_sigma-70_dom"/>
</dbReference>
<dbReference type="InterPro" id="IPR013325">
    <property type="entry name" value="RNA_pol_sigma_r2"/>
</dbReference>
<dbReference type="InterPro" id="IPR039425">
    <property type="entry name" value="RNA_pol_sigma-70-like"/>
</dbReference>